<dbReference type="Proteomes" id="UP001489719">
    <property type="component" value="Unassembled WGS sequence"/>
</dbReference>
<reference evidence="2" key="1">
    <citation type="journal article" date="2024" name="Front. Bioeng. Biotechnol.">
        <title>Genome-scale model development and genomic sequencing of the oleaginous clade Lipomyces.</title>
        <authorList>
            <person name="Czajka J.J."/>
            <person name="Han Y."/>
            <person name="Kim J."/>
            <person name="Mondo S.J."/>
            <person name="Hofstad B.A."/>
            <person name="Robles A."/>
            <person name="Haridas S."/>
            <person name="Riley R."/>
            <person name="LaButti K."/>
            <person name="Pangilinan J."/>
            <person name="Andreopoulos W."/>
            <person name="Lipzen A."/>
            <person name="Yan J."/>
            <person name="Wang M."/>
            <person name="Ng V."/>
            <person name="Grigoriev I.V."/>
            <person name="Spatafora J.W."/>
            <person name="Magnuson J.K."/>
            <person name="Baker S.E."/>
            <person name="Pomraning K.R."/>
        </authorList>
    </citation>
    <scope>NUCLEOTIDE SEQUENCE [LARGE SCALE GENOMIC DNA]</scope>
    <source>
        <strain evidence="2">CBS 10300</strain>
    </source>
</reference>
<proteinExistence type="predicted"/>
<gene>
    <name evidence="1" type="ORF">V1517DRAFT_267994</name>
</gene>
<evidence type="ECO:0000313" key="1">
    <source>
        <dbReference type="EMBL" id="KAK9326192.1"/>
    </source>
</evidence>
<organism evidence="1 2">
    <name type="scientific">Lipomyces orientalis</name>
    <dbReference type="NCBI Taxonomy" id="1233043"/>
    <lineage>
        <taxon>Eukaryota</taxon>
        <taxon>Fungi</taxon>
        <taxon>Dikarya</taxon>
        <taxon>Ascomycota</taxon>
        <taxon>Saccharomycotina</taxon>
        <taxon>Lipomycetes</taxon>
        <taxon>Lipomycetales</taxon>
        <taxon>Lipomycetaceae</taxon>
        <taxon>Lipomyces</taxon>
    </lineage>
</organism>
<comment type="caution">
    <text evidence="1">The sequence shown here is derived from an EMBL/GenBank/DDBJ whole genome shotgun (WGS) entry which is preliminary data.</text>
</comment>
<dbReference type="EMBL" id="MU970035">
    <property type="protein sequence ID" value="KAK9326192.1"/>
    <property type="molecule type" value="Genomic_DNA"/>
</dbReference>
<name>A0ACC3TYC3_9ASCO</name>
<accession>A0ACC3TYC3</accession>
<protein>
    <submittedName>
        <fullName evidence="1">Uncharacterized protein</fullName>
    </submittedName>
</protein>
<evidence type="ECO:0000313" key="2">
    <source>
        <dbReference type="Proteomes" id="UP001489719"/>
    </source>
</evidence>
<sequence>MTMAAKSIQQFLASASAAVRSGLKSTASKILLVTGNESADLDSFTSSLIFAYLTEAHADCSHDKSISYDNIIPLFNIPREEVSLRPELHYLLARLKIPASDIICKDEFLSSIDTSKTDNVDVVLVDHNRLLSDLGDLFGSNVVALLDHHADEGSYPSAKPRIIAPVGSCTSLVVNYFADYFRISLDAFSVSDEKKDVARLALAPILVDTANLTSKETKEDKDAVATLMRVIKSGTAGTDDNQEEYYTALMTAKRSIDDFSLRDIIRKDYKEWLEDVGVRVGISSSVKSLAWTVKKFGFDGLKKGIDMWAKERKLDAFVFMDSFQDPEDGYRRDLLVAACSEKGNSRVRKFLDAAKTELKLEPFSEKDGLAIQSNDEVGLWCWKQKNLKASRKQVAPLIRQFMQE</sequence>
<keyword evidence="2" id="KW-1185">Reference proteome</keyword>